<dbReference type="AlphaFoldDB" id="A0A2P2K739"/>
<dbReference type="EMBL" id="GGEC01021054">
    <property type="protein sequence ID" value="MBX01538.1"/>
    <property type="molecule type" value="Transcribed_RNA"/>
</dbReference>
<proteinExistence type="predicted"/>
<evidence type="ECO:0000313" key="1">
    <source>
        <dbReference type="EMBL" id="MBX01538.1"/>
    </source>
</evidence>
<reference evidence="1" key="1">
    <citation type="submission" date="2018-02" db="EMBL/GenBank/DDBJ databases">
        <title>Rhizophora mucronata_Transcriptome.</title>
        <authorList>
            <person name="Meera S.P."/>
            <person name="Sreeshan A."/>
            <person name="Augustine A."/>
        </authorList>
    </citation>
    <scope>NUCLEOTIDE SEQUENCE</scope>
    <source>
        <tissue evidence="1">Leaf</tissue>
    </source>
</reference>
<protein>
    <submittedName>
        <fullName evidence="1">Uncharacterized protein</fullName>
    </submittedName>
</protein>
<accession>A0A2P2K739</accession>
<sequence length="17" mass="2161">MELVLKFYKDLEFWVSI</sequence>
<organism evidence="1">
    <name type="scientific">Rhizophora mucronata</name>
    <name type="common">Asiatic mangrove</name>
    <dbReference type="NCBI Taxonomy" id="61149"/>
    <lineage>
        <taxon>Eukaryota</taxon>
        <taxon>Viridiplantae</taxon>
        <taxon>Streptophyta</taxon>
        <taxon>Embryophyta</taxon>
        <taxon>Tracheophyta</taxon>
        <taxon>Spermatophyta</taxon>
        <taxon>Magnoliopsida</taxon>
        <taxon>eudicotyledons</taxon>
        <taxon>Gunneridae</taxon>
        <taxon>Pentapetalae</taxon>
        <taxon>rosids</taxon>
        <taxon>fabids</taxon>
        <taxon>Malpighiales</taxon>
        <taxon>Rhizophoraceae</taxon>
        <taxon>Rhizophora</taxon>
    </lineage>
</organism>
<name>A0A2P2K739_RHIMU</name>